<reference evidence="2 3" key="1">
    <citation type="journal article" date="2015" name="Genome Announc.">
        <title>Complete Genome Sequence of Bacillus megaterium Siphophage Stills.</title>
        <authorList>
            <person name="Lee S.S."/>
            <person name="Kongari R.R."/>
            <person name="Hernandez A.C."/>
            <person name="Kuty Everett G.F."/>
        </authorList>
    </citation>
    <scope>NUCLEOTIDE SEQUENCE [LARGE SCALE GENOMIC DNA]</scope>
</reference>
<dbReference type="Proteomes" id="UP000033016">
    <property type="component" value="Segment"/>
</dbReference>
<keyword evidence="1" id="KW-1133">Transmembrane helix</keyword>
<dbReference type="OrthoDB" id="39161at10239"/>
<accession>A0A0E3T5J1</accession>
<evidence type="ECO:0000256" key="1">
    <source>
        <dbReference type="SAM" id="Phobius"/>
    </source>
</evidence>
<evidence type="ECO:0000313" key="2">
    <source>
        <dbReference type="EMBL" id="AKC02646.1"/>
    </source>
</evidence>
<gene>
    <name evidence="2" type="ORF">CPT_Stills18</name>
</gene>
<protein>
    <submittedName>
        <fullName evidence="2">Uncharacterized protein</fullName>
    </submittedName>
</protein>
<dbReference type="RefSeq" id="YP_009196903.1">
    <property type="nucleotide sequence ID" value="NC_028777.1"/>
</dbReference>
<feature type="transmembrane region" description="Helical" evidence="1">
    <location>
        <begin position="56"/>
        <end position="80"/>
    </location>
</feature>
<dbReference type="EMBL" id="KP696448">
    <property type="protein sequence ID" value="AKC02646.1"/>
    <property type="molecule type" value="Genomic_DNA"/>
</dbReference>
<sequence length="84" mass="9212">MEILDLTIKILAAGLAVIGALGGTVFLTYAMKHISENKEASETFDHDEDMGACIEYIMYMVTSIFFYAASIVGLILMVALKLFI</sequence>
<reference evidence="3" key="2">
    <citation type="submission" date="2015-01" db="EMBL/GenBank/DDBJ databases">
        <title>Complete Genome of Bacillus megaterium Siphophage Stills.</title>
        <authorList>
            <person name="Lee S.S."/>
            <person name="Kongari R.R."/>
            <person name="Hernandez A.C."/>
            <person name="Everett G.F.K."/>
        </authorList>
    </citation>
    <scope>NUCLEOTIDE SEQUENCE [LARGE SCALE GENOMIC DNA]</scope>
</reference>
<dbReference type="KEGG" id="vg:26661011"/>
<evidence type="ECO:0000313" key="3">
    <source>
        <dbReference type="Proteomes" id="UP000033016"/>
    </source>
</evidence>
<organism evidence="2 3">
    <name type="scientific">Bacillus phage Stills</name>
    <dbReference type="NCBI Taxonomy" id="1610833"/>
    <lineage>
        <taxon>Viruses</taxon>
        <taxon>Duplodnaviria</taxon>
        <taxon>Heunggongvirae</taxon>
        <taxon>Uroviricota</taxon>
        <taxon>Caudoviricetes</taxon>
        <taxon>Slashvirus</taxon>
        <taxon>Slashvirus stills</taxon>
    </lineage>
</organism>
<keyword evidence="1" id="KW-0812">Transmembrane</keyword>
<feature type="transmembrane region" description="Helical" evidence="1">
    <location>
        <begin position="12"/>
        <end position="31"/>
    </location>
</feature>
<keyword evidence="1" id="KW-0472">Membrane</keyword>
<keyword evidence="3" id="KW-1185">Reference proteome</keyword>
<dbReference type="GeneID" id="26661011"/>
<proteinExistence type="predicted"/>
<name>A0A0E3T5J1_9CAUD</name>